<feature type="domain" description="Ubiquitin-like" evidence="2">
    <location>
        <begin position="155"/>
        <end position="228"/>
    </location>
</feature>
<dbReference type="PANTHER" id="PTHR16470:SF0">
    <property type="entry name" value="UBIQUITIN DOMAIN-CONTAINING PROTEIN UBFD1"/>
    <property type="match status" value="1"/>
</dbReference>
<dbReference type="InParanoid" id="A0A6P6YB28"/>
<gene>
    <name evidence="4" type="primary">LOC113796413</name>
</gene>
<dbReference type="Pfam" id="PF00240">
    <property type="entry name" value="ubiquitin"/>
    <property type="match status" value="1"/>
</dbReference>
<proteinExistence type="predicted"/>
<feature type="compositionally biased region" description="Polar residues" evidence="1">
    <location>
        <begin position="86"/>
        <end position="98"/>
    </location>
</feature>
<feature type="region of interest" description="Disordered" evidence="1">
    <location>
        <begin position="1"/>
        <end position="73"/>
    </location>
</feature>
<keyword evidence="3" id="KW-1185">Reference proteome</keyword>
<evidence type="ECO:0000256" key="1">
    <source>
        <dbReference type="SAM" id="MobiDB-lite"/>
    </source>
</evidence>
<dbReference type="SMART" id="SM00213">
    <property type="entry name" value="UBQ"/>
    <property type="match status" value="1"/>
</dbReference>
<protein>
    <submittedName>
        <fullName evidence="4">Ubiquitin domain-containing protein UBFD1-like</fullName>
    </submittedName>
</protein>
<dbReference type="InterPro" id="IPR057455">
    <property type="entry name" value="UBFD1_C"/>
</dbReference>
<accession>A0A6P6YB28</accession>
<organism evidence="3 4">
    <name type="scientific">Dermatophagoides pteronyssinus</name>
    <name type="common">European house dust mite</name>
    <dbReference type="NCBI Taxonomy" id="6956"/>
    <lineage>
        <taxon>Eukaryota</taxon>
        <taxon>Metazoa</taxon>
        <taxon>Ecdysozoa</taxon>
        <taxon>Arthropoda</taxon>
        <taxon>Chelicerata</taxon>
        <taxon>Arachnida</taxon>
        <taxon>Acari</taxon>
        <taxon>Acariformes</taxon>
        <taxon>Sarcoptiformes</taxon>
        <taxon>Astigmata</taxon>
        <taxon>Psoroptidia</taxon>
        <taxon>Analgoidea</taxon>
        <taxon>Pyroglyphidae</taxon>
        <taxon>Dermatophagoidinae</taxon>
        <taxon>Dermatophagoides</taxon>
    </lineage>
</organism>
<evidence type="ECO:0000259" key="2">
    <source>
        <dbReference type="PROSITE" id="PS50053"/>
    </source>
</evidence>
<dbReference type="SUPFAM" id="SSF54236">
    <property type="entry name" value="Ubiquitin-like"/>
    <property type="match status" value="1"/>
</dbReference>
<dbReference type="GO" id="GO:0045296">
    <property type="term" value="F:cadherin binding"/>
    <property type="evidence" value="ECO:0007669"/>
    <property type="project" value="TreeGrafter"/>
</dbReference>
<dbReference type="PANTHER" id="PTHR16470">
    <property type="entry name" value="UBIQUITIN DOMAIN-CONTAINING PROTEIN UBFD1"/>
    <property type="match status" value="1"/>
</dbReference>
<feature type="compositionally biased region" description="Polar residues" evidence="1">
    <location>
        <begin position="11"/>
        <end position="21"/>
    </location>
</feature>
<evidence type="ECO:0000313" key="4">
    <source>
        <dbReference type="RefSeq" id="XP_027202485.1"/>
    </source>
</evidence>
<dbReference type="OrthoDB" id="267397at2759"/>
<feature type="compositionally biased region" description="Polar residues" evidence="1">
    <location>
        <begin position="30"/>
        <end position="59"/>
    </location>
</feature>
<dbReference type="InterPro" id="IPR029071">
    <property type="entry name" value="Ubiquitin-like_domsf"/>
</dbReference>
<dbReference type="PROSITE" id="PS50053">
    <property type="entry name" value="UBIQUITIN_2"/>
    <property type="match status" value="1"/>
</dbReference>
<dbReference type="KEGG" id="dpte:113796413"/>
<dbReference type="Gene3D" id="3.10.20.90">
    <property type="entry name" value="Phosphatidylinositol 3-kinase Catalytic Subunit, Chain A, domain 1"/>
    <property type="match status" value="1"/>
</dbReference>
<name>A0A6P6YB28_DERPT</name>
<dbReference type="OMA" id="LEQDEVW"/>
<dbReference type="AlphaFoldDB" id="A0A6P6YB28"/>
<dbReference type="Pfam" id="PF25343">
    <property type="entry name" value="PH_UBFD1_C"/>
    <property type="match status" value="1"/>
</dbReference>
<dbReference type="GO" id="GO:0003723">
    <property type="term" value="F:RNA binding"/>
    <property type="evidence" value="ECO:0007669"/>
    <property type="project" value="TreeGrafter"/>
</dbReference>
<dbReference type="GeneID" id="113796413"/>
<sequence length="375" mass="42191">MTLDESDKQTSDNGVNNTQENVDGEEENISKSNPSTTTTTPDVIQQEESMQWTSSTIRNDSTDDLLNNNNNNNNNKAAIKRTFDQISDGSTSSPSQCLSVNEESNNNDDNKVIEMNDEETMNIIDLSGQNTVDNEDDSSNSKEQQTLKKQEKEPVTFKVVYAKEIFDITQDLNDTISILKNHLQKLTSVNHNSQKLCYKGNLSDTKTLKECGIKNGVKVMMIGSKATDILAVSSVTKDSIVKEIKEPVPTKEPLCQQKQHKNIIDKGLPEQVMSGWIGEDCPLPLEPLTGMLNKFGNKVRMTFKLEQDEVWISTKERTQKIQMTQIKSVISEPILDHQQYHIMALQIGTTEGSKIWLYWVPAQYVRAIKTVILNS</sequence>
<dbReference type="Proteomes" id="UP000515146">
    <property type="component" value="Unplaced"/>
</dbReference>
<evidence type="ECO:0000313" key="3">
    <source>
        <dbReference type="Proteomes" id="UP000515146"/>
    </source>
</evidence>
<dbReference type="RefSeq" id="XP_027202485.1">
    <property type="nucleotide sequence ID" value="XM_027346684.1"/>
</dbReference>
<dbReference type="InterPro" id="IPR000626">
    <property type="entry name" value="Ubiquitin-like_dom"/>
</dbReference>
<reference evidence="4" key="1">
    <citation type="submission" date="2025-08" db="UniProtKB">
        <authorList>
            <consortium name="RefSeq"/>
        </authorList>
    </citation>
    <scope>IDENTIFICATION</scope>
    <source>
        <strain evidence="4">Airmid</strain>
    </source>
</reference>
<feature type="region of interest" description="Disordered" evidence="1">
    <location>
        <begin position="86"/>
        <end position="110"/>
    </location>
</feature>
<dbReference type="InterPro" id="IPR039120">
    <property type="entry name" value="UBFD1"/>
</dbReference>
<feature type="compositionally biased region" description="Basic and acidic residues" evidence="1">
    <location>
        <begin position="1"/>
        <end position="10"/>
    </location>
</feature>
<feature type="region of interest" description="Disordered" evidence="1">
    <location>
        <begin position="128"/>
        <end position="151"/>
    </location>
</feature>